<dbReference type="SUPFAM" id="SSF52540">
    <property type="entry name" value="P-loop containing nucleoside triphosphate hydrolases"/>
    <property type="match status" value="1"/>
</dbReference>
<dbReference type="InterPro" id="IPR003439">
    <property type="entry name" value="ABC_transporter-like_ATP-bd"/>
</dbReference>
<accession>A0A537J5L1</accession>
<dbReference type="CDD" id="cd06257">
    <property type="entry name" value="DnaJ"/>
    <property type="match status" value="1"/>
</dbReference>
<keyword evidence="2" id="KW-0813">Transport</keyword>
<dbReference type="InterPro" id="IPR027417">
    <property type="entry name" value="P-loop_NTPase"/>
</dbReference>
<dbReference type="EMBL" id="VBAO01000356">
    <property type="protein sequence ID" value="TMI78632.1"/>
    <property type="molecule type" value="Genomic_DNA"/>
</dbReference>
<sequence>MRFRPEIDYYEILQVHPKASQEIIKKAYRTLMGELGGHPDLGGDEENAKVINEAYTVLGDPELRRGYDRARVERMPRGQPGSGADPGVKEMLTLDAVNTNRGPAHILRDISLQVGEGETVCLIGRNGAGKTTTMESIMGLLPLRSGRVTLGGQEITRLGAHARARLGIGYAPDDCGIFPDLTVAENLGIGHWLAATSRRAGGSGAQETRSEAMYGLFPELPRLLQRRGLHLSGGERKMVAIARCMALGPSVLLLDEAFEGLAPMVVNRFADAVQKIKAMGISMLIAESNVMTAAKVAERFYVIDRGEIIFEGTPAEVFANREIMQVIRG</sequence>
<dbReference type="InterPro" id="IPR052156">
    <property type="entry name" value="BCAA_Transport_ATP-bd_LivF"/>
</dbReference>
<dbReference type="GO" id="GO:0015807">
    <property type="term" value="P:L-amino acid transport"/>
    <property type="evidence" value="ECO:0007669"/>
    <property type="project" value="TreeGrafter"/>
</dbReference>
<comment type="similarity">
    <text evidence="1">Belongs to the ABC transporter superfamily.</text>
</comment>
<organism evidence="8 9">
    <name type="scientific">Candidatus Segetimicrobium genomatis</name>
    <dbReference type="NCBI Taxonomy" id="2569760"/>
    <lineage>
        <taxon>Bacteria</taxon>
        <taxon>Bacillati</taxon>
        <taxon>Candidatus Sysuimicrobiota</taxon>
        <taxon>Candidatus Sysuimicrobiia</taxon>
        <taxon>Candidatus Sysuimicrobiales</taxon>
        <taxon>Candidatus Segetimicrobiaceae</taxon>
        <taxon>Candidatus Segetimicrobium</taxon>
    </lineage>
</organism>
<name>A0A537J5L1_9BACT</name>
<dbReference type="AlphaFoldDB" id="A0A537J5L1"/>
<dbReference type="Pfam" id="PF00226">
    <property type="entry name" value="DnaJ"/>
    <property type="match status" value="1"/>
</dbReference>
<dbReference type="SUPFAM" id="SSF46565">
    <property type="entry name" value="Chaperone J-domain"/>
    <property type="match status" value="1"/>
</dbReference>
<reference evidence="8 9" key="1">
    <citation type="journal article" date="2019" name="Nat. Microbiol.">
        <title>Mediterranean grassland soil C-N compound turnover is dependent on rainfall and depth, and is mediated by genomically divergent microorganisms.</title>
        <authorList>
            <person name="Diamond S."/>
            <person name="Andeer P.F."/>
            <person name="Li Z."/>
            <person name="Crits-Christoph A."/>
            <person name="Burstein D."/>
            <person name="Anantharaman K."/>
            <person name="Lane K.R."/>
            <person name="Thomas B.C."/>
            <person name="Pan C."/>
            <person name="Northen T.R."/>
            <person name="Banfield J.F."/>
        </authorList>
    </citation>
    <scope>NUCLEOTIDE SEQUENCE [LARGE SCALE GENOMIC DNA]</scope>
    <source>
        <strain evidence="8">NP_7</strain>
    </source>
</reference>
<protein>
    <submittedName>
        <fullName evidence="8">ATP-binding cassette domain-containing protein</fullName>
    </submittedName>
</protein>
<dbReference type="PROSITE" id="PS50076">
    <property type="entry name" value="DNAJ_2"/>
    <property type="match status" value="1"/>
</dbReference>
<evidence type="ECO:0000256" key="4">
    <source>
        <dbReference type="ARBA" id="ARBA00022840"/>
    </source>
</evidence>
<evidence type="ECO:0000313" key="8">
    <source>
        <dbReference type="EMBL" id="TMI78632.1"/>
    </source>
</evidence>
<dbReference type="InterPro" id="IPR036869">
    <property type="entry name" value="J_dom_sf"/>
</dbReference>
<dbReference type="Gene3D" id="3.40.50.300">
    <property type="entry name" value="P-loop containing nucleotide triphosphate hydrolases"/>
    <property type="match status" value="1"/>
</dbReference>
<dbReference type="Pfam" id="PF00005">
    <property type="entry name" value="ABC_tran"/>
    <property type="match status" value="1"/>
</dbReference>
<evidence type="ECO:0000256" key="1">
    <source>
        <dbReference type="ARBA" id="ARBA00005417"/>
    </source>
</evidence>
<dbReference type="Proteomes" id="UP000320048">
    <property type="component" value="Unassembled WGS sequence"/>
</dbReference>
<dbReference type="SMART" id="SM00271">
    <property type="entry name" value="DnaJ"/>
    <property type="match status" value="1"/>
</dbReference>
<dbReference type="GO" id="GO:0016887">
    <property type="term" value="F:ATP hydrolysis activity"/>
    <property type="evidence" value="ECO:0007669"/>
    <property type="project" value="InterPro"/>
</dbReference>
<evidence type="ECO:0000256" key="2">
    <source>
        <dbReference type="ARBA" id="ARBA00022448"/>
    </source>
</evidence>
<keyword evidence="5" id="KW-0029">Amino-acid transport</keyword>
<keyword evidence="3" id="KW-0547">Nucleotide-binding</keyword>
<dbReference type="GO" id="GO:0005524">
    <property type="term" value="F:ATP binding"/>
    <property type="evidence" value="ECO:0007669"/>
    <property type="project" value="UniProtKB-KW"/>
</dbReference>
<dbReference type="SMART" id="SM00382">
    <property type="entry name" value="AAA"/>
    <property type="match status" value="1"/>
</dbReference>
<comment type="caution">
    <text evidence="8">The sequence shown here is derived from an EMBL/GenBank/DDBJ whole genome shotgun (WGS) entry which is preliminary data.</text>
</comment>
<dbReference type="GO" id="GO:0015658">
    <property type="term" value="F:branched-chain amino acid transmembrane transporter activity"/>
    <property type="evidence" value="ECO:0007669"/>
    <property type="project" value="TreeGrafter"/>
</dbReference>
<dbReference type="PROSITE" id="PS50893">
    <property type="entry name" value="ABC_TRANSPORTER_2"/>
    <property type="match status" value="1"/>
</dbReference>
<dbReference type="PRINTS" id="PR00625">
    <property type="entry name" value="JDOMAIN"/>
</dbReference>
<proteinExistence type="inferred from homology"/>
<dbReference type="CDD" id="cd03224">
    <property type="entry name" value="ABC_TM1139_LivF_branched"/>
    <property type="match status" value="1"/>
</dbReference>
<evidence type="ECO:0000313" key="9">
    <source>
        <dbReference type="Proteomes" id="UP000320048"/>
    </source>
</evidence>
<keyword evidence="4 8" id="KW-0067">ATP-binding</keyword>
<dbReference type="PROSITE" id="PS00211">
    <property type="entry name" value="ABC_TRANSPORTER_1"/>
    <property type="match status" value="1"/>
</dbReference>
<feature type="domain" description="ABC transporter" evidence="7">
    <location>
        <begin position="92"/>
        <end position="327"/>
    </location>
</feature>
<dbReference type="Gene3D" id="1.10.287.110">
    <property type="entry name" value="DnaJ domain"/>
    <property type="match status" value="1"/>
</dbReference>
<dbReference type="PANTHER" id="PTHR43820:SF2">
    <property type="entry name" value="ABC TRANSPORTER ATP-BINDING PROTEIN"/>
    <property type="match status" value="1"/>
</dbReference>
<evidence type="ECO:0000256" key="3">
    <source>
        <dbReference type="ARBA" id="ARBA00022741"/>
    </source>
</evidence>
<dbReference type="InterPro" id="IPR001623">
    <property type="entry name" value="DnaJ_domain"/>
</dbReference>
<feature type="domain" description="J" evidence="6">
    <location>
        <begin position="8"/>
        <end position="71"/>
    </location>
</feature>
<gene>
    <name evidence="8" type="ORF">E6H04_12090</name>
</gene>
<evidence type="ECO:0000259" key="6">
    <source>
        <dbReference type="PROSITE" id="PS50076"/>
    </source>
</evidence>
<dbReference type="InterPro" id="IPR003593">
    <property type="entry name" value="AAA+_ATPase"/>
</dbReference>
<dbReference type="InterPro" id="IPR017871">
    <property type="entry name" value="ABC_transporter-like_CS"/>
</dbReference>
<dbReference type="PANTHER" id="PTHR43820">
    <property type="entry name" value="HIGH-AFFINITY BRANCHED-CHAIN AMINO ACID TRANSPORT ATP-BINDING PROTEIN LIVF"/>
    <property type="match status" value="1"/>
</dbReference>
<evidence type="ECO:0000256" key="5">
    <source>
        <dbReference type="ARBA" id="ARBA00022970"/>
    </source>
</evidence>
<evidence type="ECO:0000259" key="7">
    <source>
        <dbReference type="PROSITE" id="PS50893"/>
    </source>
</evidence>